<dbReference type="SUPFAM" id="SSF55874">
    <property type="entry name" value="ATPase domain of HSP90 chaperone/DNA topoisomerase II/histidine kinase"/>
    <property type="match status" value="1"/>
</dbReference>
<dbReference type="SUPFAM" id="SSF47384">
    <property type="entry name" value="Homodimeric domain of signal transducing histidine kinase"/>
    <property type="match status" value="1"/>
</dbReference>
<dbReference type="PRINTS" id="PR00344">
    <property type="entry name" value="BCTRLSENSOR"/>
</dbReference>
<dbReference type="GO" id="GO:0016036">
    <property type="term" value="P:cellular response to phosphate starvation"/>
    <property type="evidence" value="ECO:0007669"/>
    <property type="project" value="TreeGrafter"/>
</dbReference>
<dbReference type="PANTHER" id="PTHR45453:SF1">
    <property type="entry name" value="PHOSPHATE REGULON SENSOR PROTEIN PHOR"/>
    <property type="match status" value="1"/>
</dbReference>
<dbReference type="Gene3D" id="3.30.565.10">
    <property type="entry name" value="Histidine kinase-like ATPase, C-terminal domain"/>
    <property type="match status" value="1"/>
</dbReference>
<keyword evidence="6" id="KW-0418">Kinase</keyword>
<dbReference type="InterPro" id="IPR036097">
    <property type="entry name" value="HisK_dim/P_sf"/>
</dbReference>
<organism evidence="10 11">
    <name type="scientific">Faecalicatena contorta</name>
    <dbReference type="NCBI Taxonomy" id="39482"/>
    <lineage>
        <taxon>Bacteria</taxon>
        <taxon>Bacillati</taxon>
        <taxon>Bacillota</taxon>
        <taxon>Clostridia</taxon>
        <taxon>Lachnospirales</taxon>
        <taxon>Lachnospiraceae</taxon>
        <taxon>Faecalicatena</taxon>
    </lineage>
</organism>
<dbReference type="InterPro" id="IPR004358">
    <property type="entry name" value="Sig_transdc_His_kin-like_C"/>
</dbReference>
<evidence type="ECO:0000259" key="9">
    <source>
        <dbReference type="PROSITE" id="PS50109"/>
    </source>
</evidence>
<dbReference type="CDD" id="cd00075">
    <property type="entry name" value="HATPase"/>
    <property type="match status" value="1"/>
</dbReference>
<reference evidence="10 11" key="1">
    <citation type="submission" date="2015-09" db="EMBL/GenBank/DDBJ databases">
        <authorList>
            <consortium name="Pathogen Informatics"/>
        </authorList>
    </citation>
    <scope>NUCLEOTIDE SEQUENCE [LARGE SCALE GENOMIC DNA]</scope>
    <source>
        <strain evidence="10 11">2789STDY5834876</strain>
    </source>
</reference>
<accession>A0A174JVY4</accession>
<dbReference type="InterPro" id="IPR036890">
    <property type="entry name" value="HATPase_C_sf"/>
</dbReference>
<sequence>MRKSGYRTAFHIYLIFLLALLGALIFSALFFFSVITVKFPDGSVQRSDYPKAFTEDFGRQITFIDGKPQIKQTGIELLRANQAGIQVLDDRGGEIASYQRPADAKTSYSDAELLRLYRTGEFFGTTAFIGNLNDKGKEFSYILYFPVNVTKVTMFLNGDRFTTGKTIFTLGTGVLIMILLAGGIIYGFWITNKMNHISECVRSIAKRDYNPLIIKGSFGDVYESLNQLDQDIRDTDRLKEQTESMREEWIANITHDLKTPLSPIKGYAEILFENGSITGPQLHKYSGVILKNVSSIEQLIEDLKLTYQLESAMLPVQSTRQDFVRFMKELVIDILNNPAYENRVIHFESDQEPIYFSFDEKLMARAFQNLILNSFTHGNRDTEVSLEITSADRMLIIVVSDNGPGMNPSELSMLFQRYYRGASSGQKTEGTGLGLAIAKSIVEAQGGRICADSELHAGTSFKIEFPIME</sequence>
<evidence type="ECO:0000313" key="11">
    <source>
        <dbReference type="Proteomes" id="UP000095544"/>
    </source>
</evidence>
<keyword evidence="8" id="KW-1133">Transmembrane helix</keyword>
<dbReference type="PANTHER" id="PTHR45453">
    <property type="entry name" value="PHOSPHATE REGULON SENSOR PROTEIN PHOR"/>
    <property type="match status" value="1"/>
</dbReference>
<evidence type="ECO:0000313" key="10">
    <source>
        <dbReference type="EMBL" id="CUP03944.1"/>
    </source>
</evidence>
<evidence type="ECO:0000256" key="7">
    <source>
        <dbReference type="ARBA" id="ARBA00023012"/>
    </source>
</evidence>
<dbReference type="InterPro" id="IPR050351">
    <property type="entry name" value="BphY/WalK/GraS-like"/>
</dbReference>
<protein>
    <recommendedName>
        <fullName evidence="3">histidine kinase</fullName>
        <ecNumber evidence="3">2.7.13.3</ecNumber>
    </recommendedName>
</protein>
<comment type="subcellular location">
    <subcellularLocation>
        <location evidence="2">Membrane</location>
    </subcellularLocation>
</comment>
<dbReference type="GO" id="GO:0000155">
    <property type="term" value="F:phosphorelay sensor kinase activity"/>
    <property type="evidence" value="ECO:0007669"/>
    <property type="project" value="InterPro"/>
</dbReference>
<feature type="domain" description="Histidine kinase" evidence="9">
    <location>
        <begin position="252"/>
        <end position="469"/>
    </location>
</feature>
<dbReference type="InterPro" id="IPR003594">
    <property type="entry name" value="HATPase_dom"/>
</dbReference>
<dbReference type="InterPro" id="IPR005467">
    <property type="entry name" value="His_kinase_dom"/>
</dbReference>
<keyword evidence="8" id="KW-0812">Transmembrane</keyword>
<dbReference type="EMBL" id="CYZU01000051">
    <property type="protein sequence ID" value="CUP03944.1"/>
    <property type="molecule type" value="Genomic_DNA"/>
</dbReference>
<dbReference type="SMART" id="SM00387">
    <property type="entry name" value="HATPase_c"/>
    <property type="match status" value="1"/>
</dbReference>
<evidence type="ECO:0000256" key="4">
    <source>
        <dbReference type="ARBA" id="ARBA00022553"/>
    </source>
</evidence>
<dbReference type="Pfam" id="PF02518">
    <property type="entry name" value="HATPase_c"/>
    <property type="match status" value="1"/>
</dbReference>
<feature type="transmembrane region" description="Helical" evidence="8">
    <location>
        <begin position="12"/>
        <end position="35"/>
    </location>
</feature>
<proteinExistence type="predicted"/>
<gene>
    <name evidence="10" type="primary">phoR_11</name>
    <name evidence="10" type="ORF">ERS852491_04087</name>
</gene>
<evidence type="ECO:0000256" key="8">
    <source>
        <dbReference type="SAM" id="Phobius"/>
    </source>
</evidence>
<keyword evidence="4" id="KW-0597">Phosphoprotein</keyword>
<dbReference type="CDD" id="cd00082">
    <property type="entry name" value="HisKA"/>
    <property type="match status" value="1"/>
</dbReference>
<dbReference type="AlphaFoldDB" id="A0A174JVY4"/>
<dbReference type="STRING" id="39482.ERS852491_04087"/>
<dbReference type="GO" id="GO:0004721">
    <property type="term" value="F:phosphoprotein phosphatase activity"/>
    <property type="evidence" value="ECO:0007669"/>
    <property type="project" value="TreeGrafter"/>
</dbReference>
<dbReference type="Pfam" id="PF00512">
    <property type="entry name" value="HisKA"/>
    <property type="match status" value="1"/>
</dbReference>
<dbReference type="EC" id="2.7.13.3" evidence="3"/>
<evidence type="ECO:0000256" key="3">
    <source>
        <dbReference type="ARBA" id="ARBA00012438"/>
    </source>
</evidence>
<evidence type="ECO:0000256" key="5">
    <source>
        <dbReference type="ARBA" id="ARBA00022679"/>
    </source>
</evidence>
<dbReference type="OrthoDB" id="368131at2"/>
<dbReference type="GO" id="GO:0005886">
    <property type="term" value="C:plasma membrane"/>
    <property type="evidence" value="ECO:0007669"/>
    <property type="project" value="TreeGrafter"/>
</dbReference>
<evidence type="ECO:0000256" key="2">
    <source>
        <dbReference type="ARBA" id="ARBA00004370"/>
    </source>
</evidence>
<dbReference type="InterPro" id="IPR003661">
    <property type="entry name" value="HisK_dim/P_dom"/>
</dbReference>
<feature type="transmembrane region" description="Helical" evidence="8">
    <location>
        <begin position="168"/>
        <end position="189"/>
    </location>
</feature>
<dbReference type="PROSITE" id="PS50109">
    <property type="entry name" value="HIS_KIN"/>
    <property type="match status" value="1"/>
</dbReference>
<comment type="catalytic activity">
    <reaction evidence="1">
        <text>ATP + protein L-histidine = ADP + protein N-phospho-L-histidine.</text>
        <dbReference type="EC" id="2.7.13.3"/>
    </reaction>
</comment>
<name>A0A174JVY4_9FIRM</name>
<dbReference type="RefSeq" id="WP_055154830.1">
    <property type="nucleotide sequence ID" value="NZ_CYZU01000051.1"/>
</dbReference>
<evidence type="ECO:0000256" key="1">
    <source>
        <dbReference type="ARBA" id="ARBA00000085"/>
    </source>
</evidence>
<dbReference type="SMART" id="SM00388">
    <property type="entry name" value="HisKA"/>
    <property type="match status" value="1"/>
</dbReference>
<dbReference type="Proteomes" id="UP000095544">
    <property type="component" value="Unassembled WGS sequence"/>
</dbReference>
<keyword evidence="5 10" id="KW-0808">Transferase</keyword>
<keyword evidence="8" id="KW-0472">Membrane</keyword>
<dbReference type="Gene3D" id="1.10.287.130">
    <property type="match status" value="1"/>
</dbReference>
<keyword evidence="7" id="KW-0902">Two-component regulatory system</keyword>
<evidence type="ECO:0000256" key="6">
    <source>
        <dbReference type="ARBA" id="ARBA00022777"/>
    </source>
</evidence>